<dbReference type="EMBL" id="CP012673">
    <property type="protein sequence ID" value="AUX43819.1"/>
    <property type="molecule type" value="Genomic_DNA"/>
</dbReference>
<proteinExistence type="predicted"/>
<reference evidence="1 2" key="1">
    <citation type="submission" date="2015-09" db="EMBL/GenBank/DDBJ databases">
        <title>Sorangium comparison.</title>
        <authorList>
            <person name="Zaburannyi N."/>
            <person name="Bunk B."/>
            <person name="Overmann J."/>
            <person name="Mueller R."/>
        </authorList>
    </citation>
    <scope>NUCLEOTIDE SEQUENCE [LARGE SCALE GENOMIC DNA]</scope>
    <source>
        <strain evidence="1 2">So ce26</strain>
    </source>
</reference>
<organism evidence="1 2">
    <name type="scientific">Sorangium cellulosum</name>
    <name type="common">Polyangium cellulosum</name>
    <dbReference type="NCBI Taxonomy" id="56"/>
    <lineage>
        <taxon>Bacteria</taxon>
        <taxon>Pseudomonadati</taxon>
        <taxon>Myxococcota</taxon>
        <taxon>Polyangia</taxon>
        <taxon>Polyangiales</taxon>
        <taxon>Polyangiaceae</taxon>
        <taxon>Sorangium</taxon>
    </lineage>
</organism>
<dbReference type="Proteomes" id="UP000238348">
    <property type="component" value="Chromosome"/>
</dbReference>
<gene>
    <name evidence="1" type="ORF">SOCE26_052740</name>
</gene>
<evidence type="ECO:0000313" key="2">
    <source>
        <dbReference type="Proteomes" id="UP000238348"/>
    </source>
</evidence>
<accession>A0A2L0EX45</accession>
<dbReference type="RefSeq" id="WP_104982438.1">
    <property type="nucleotide sequence ID" value="NZ_CP012673.1"/>
</dbReference>
<protein>
    <submittedName>
        <fullName evidence="1">Uncharacterized protein</fullName>
    </submittedName>
</protein>
<sequence>MLIASQNIPDAEPLHLLGWCEPSVVVIELRPEPRPNTAGPPPARFRDGAGMRLVWKLRTQGRDVDGYGASHPSDGALEFESDAGTYLLTRAGQVALRGGAGRWDVRAWATPWTGVVSRPQQFWLTRSYAAGGRIVAGRGHTHARALVGSMQYLDDSIVTVPAGVVMALSAMPDVDGAAGSIVQTGVRVL</sequence>
<name>A0A2L0EX45_SORCE</name>
<dbReference type="AlphaFoldDB" id="A0A2L0EX45"/>
<evidence type="ECO:0000313" key="1">
    <source>
        <dbReference type="EMBL" id="AUX43819.1"/>
    </source>
</evidence>